<dbReference type="EMBL" id="JAQQXQ010000005">
    <property type="protein sequence ID" value="MDC8754650.1"/>
    <property type="molecule type" value="Genomic_DNA"/>
</dbReference>
<feature type="domain" description="Major facilitator superfamily (MFS) profile" evidence="5">
    <location>
        <begin position="216"/>
        <end position="402"/>
    </location>
</feature>
<dbReference type="InterPro" id="IPR020846">
    <property type="entry name" value="MFS_dom"/>
</dbReference>
<feature type="transmembrane region" description="Helical" evidence="4">
    <location>
        <begin position="52"/>
        <end position="71"/>
    </location>
</feature>
<feature type="transmembrane region" description="Helical" evidence="4">
    <location>
        <begin position="373"/>
        <end position="394"/>
    </location>
</feature>
<sequence length="402" mass="42057">MPGPEAAARQPGWFLILFALAAAGGAVAYVPLLTVLLPQRIAELQGAEDVAVLARVTFFGAVVASIANIVAGILSDRSALRRPWILAGLALSSVLLIAVGEARSASELVLLVMAWQVGLNLMLAPLMAWAGDCFPDSQKGVLGGALALSPALGALAGSLVTYGGLVPPEARLWLVAALVAALVLPAVIFGGARRRAELLQPRPEVLPGSTVPRGQAVRRMWLARFLVQVAEGGMFAFLLFWLRSLAPDFPENSAANIFSLVLVCAVPLSLLLGRWSDRHGRPILPLAGCALLCALGMLAMAGAGDLTQAVAGYVIFAIAAAIFLSLHASQTLRVLPAPEHRGRDLALFNLTNTLPAMVMPWLTVLLVPELGYSALFVLFAVLSLVSAVLLASFARPLATPGN</sequence>
<dbReference type="InterPro" id="IPR011701">
    <property type="entry name" value="MFS"/>
</dbReference>
<evidence type="ECO:0000256" key="3">
    <source>
        <dbReference type="ARBA" id="ARBA00023136"/>
    </source>
</evidence>
<feature type="transmembrane region" description="Helical" evidence="4">
    <location>
        <begin position="12"/>
        <end position="32"/>
    </location>
</feature>
<evidence type="ECO:0000259" key="5">
    <source>
        <dbReference type="PROSITE" id="PS50850"/>
    </source>
</evidence>
<dbReference type="Gene3D" id="1.20.1250.20">
    <property type="entry name" value="MFS general substrate transporter like domains"/>
    <property type="match status" value="2"/>
</dbReference>
<dbReference type="InterPro" id="IPR036259">
    <property type="entry name" value="MFS_trans_sf"/>
</dbReference>
<feature type="transmembrane region" description="Helical" evidence="4">
    <location>
        <begin position="347"/>
        <end position="367"/>
    </location>
</feature>
<feature type="transmembrane region" description="Helical" evidence="4">
    <location>
        <begin position="141"/>
        <end position="160"/>
    </location>
</feature>
<dbReference type="Proteomes" id="UP001216558">
    <property type="component" value="Unassembled WGS sequence"/>
</dbReference>
<dbReference type="PROSITE" id="PS50850">
    <property type="entry name" value="MFS"/>
    <property type="match status" value="1"/>
</dbReference>
<protein>
    <submittedName>
        <fullName evidence="6">MFS transporter</fullName>
    </submittedName>
</protein>
<organism evidence="6 7">
    <name type="scientific">Erythrobacter fulvus</name>
    <dbReference type="NCBI Taxonomy" id="2987523"/>
    <lineage>
        <taxon>Bacteria</taxon>
        <taxon>Pseudomonadati</taxon>
        <taxon>Pseudomonadota</taxon>
        <taxon>Alphaproteobacteria</taxon>
        <taxon>Sphingomonadales</taxon>
        <taxon>Erythrobacteraceae</taxon>
        <taxon>Erythrobacter/Porphyrobacter group</taxon>
        <taxon>Erythrobacter</taxon>
    </lineage>
</organism>
<feature type="transmembrane region" description="Helical" evidence="4">
    <location>
        <begin position="284"/>
        <end position="303"/>
    </location>
</feature>
<name>A0ABT5JQI6_9SPHN</name>
<keyword evidence="1 4" id="KW-0812">Transmembrane</keyword>
<keyword evidence="7" id="KW-1185">Reference proteome</keyword>
<evidence type="ECO:0000256" key="1">
    <source>
        <dbReference type="ARBA" id="ARBA00022692"/>
    </source>
</evidence>
<proteinExistence type="predicted"/>
<dbReference type="PANTHER" id="PTHR23528:SF1">
    <property type="entry name" value="MAJOR FACILITATOR SUPERFAMILY (MFS) PROFILE DOMAIN-CONTAINING PROTEIN"/>
    <property type="match status" value="1"/>
</dbReference>
<feature type="transmembrane region" description="Helical" evidence="4">
    <location>
        <begin position="221"/>
        <end position="242"/>
    </location>
</feature>
<keyword evidence="3 4" id="KW-0472">Membrane</keyword>
<dbReference type="SUPFAM" id="SSF103473">
    <property type="entry name" value="MFS general substrate transporter"/>
    <property type="match status" value="1"/>
</dbReference>
<comment type="caution">
    <text evidence="6">The sequence shown here is derived from an EMBL/GenBank/DDBJ whole genome shotgun (WGS) entry which is preliminary data.</text>
</comment>
<feature type="transmembrane region" description="Helical" evidence="4">
    <location>
        <begin position="108"/>
        <end position="129"/>
    </location>
</feature>
<feature type="transmembrane region" description="Helical" evidence="4">
    <location>
        <begin position="309"/>
        <end position="326"/>
    </location>
</feature>
<feature type="transmembrane region" description="Helical" evidence="4">
    <location>
        <begin position="83"/>
        <end position="102"/>
    </location>
</feature>
<dbReference type="Pfam" id="PF07690">
    <property type="entry name" value="MFS_1"/>
    <property type="match status" value="1"/>
</dbReference>
<accession>A0ABT5JQI6</accession>
<evidence type="ECO:0000313" key="7">
    <source>
        <dbReference type="Proteomes" id="UP001216558"/>
    </source>
</evidence>
<evidence type="ECO:0000313" key="6">
    <source>
        <dbReference type="EMBL" id="MDC8754650.1"/>
    </source>
</evidence>
<reference evidence="6 7" key="1">
    <citation type="submission" date="2022-10" db="EMBL/GenBank/DDBJ databases">
        <title>Erythrobacter sp. sf7 Genome sequencing.</title>
        <authorList>
            <person name="Park S."/>
        </authorList>
    </citation>
    <scope>NUCLEOTIDE SEQUENCE [LARGE SCALE GENOMIC DNA]</scope>
    <source>
        <strain evidence="7">sf7</strain>
    </source>
</reference>
<keyword evidence="2 4" id="KW-1133">Transmembrane helix</keyword>
<gene>
    <name evidence="6" type="ORF">OIK40_08355</name>
</gene>
<dbReference type="PANTHER" id="PTHR23528">
    <property type="match status" value="1"/>
</dbReference>
<evidence type="ECO:0000256" key="2">
    <source>
        <dbReference type="ARBA" id="ARBA00022989"/>
    </source>
</evidence>
<evidence type="ECO:0000256" key="4">
    <source>
        <dbReference type="SAM" id="Phobius"/>
    </source>
</evidence>
<feature type="transmembrane region" description="Helical" evidence="4">
    <location>
        <begin position="254"/>
        <end position="272"/>
    </location>
</feature>
<feature type="transmembrane region" description="Helical" evidence="4">
    <location>
        <begin position="172"/>
        <end position="192"/>
    </location>
</feature>